<sequence length="168" mass="18389">NVILVVIYGRETTSSADSDDVRVADANRRALVYDTAFVGNSDKDWRCHWEKRSVVWSDTQNALGVIENNTEGQGREARNKRSDDHQSAADGPPTVKPIKLLSSITRMTTTTARGQFQFVFMGSHLYGPGWAGSGRPELEPVQASKRRAGSGDDRLAGLPAQKPSMINS</sequence>
<feature type="compositionally biased region" description="Basic and acidic residues" evidence="1">
    <location>
        <begin position="73"/>
        <end position="87"/>
    </location>
</feature>
<dbReference type="AlphaFoldDB" id="A0A8S1HUF0"/>
<protein>
    <submittedName>
        <fullName evidence="2">Uncharacterized protein</fullName>
    </submittedName>
</protein>
<comment type="caution">
    <text evidence="2">The sequence shown here is derived from an EMBL/GenBank/DDBJ whole genome shotgun (WGS) entry which is preliminary data.</text>
</comment>
<reference evidence="2" key="1">
    <citation type="submission" date="2020-10" db="EMBL/GenBank/DDBJ databases">
        <authorList>
            <person name="Kikuchi T."/>
        </authorList>
    </citation>
    <scope>NUCLEOTIDE SEQUENCE</scope>
    <source>
        <strain evidence="2">NKZ352</strain>
    </source>
</reference>
<evidence type="ECO:0000313" key="2">
    <source>
        <dbReference type="EMBL" id="CAD6200315.1"/>
    </source>
</evidence>
<dbReference type="EMBL" id="CAJGYM010000321">
    <property type="protein sequence ID" value="CAD6200315.1"/>
    <property type="molecule type" value="Genomic_DNA"/>
</dbReference>
<feature type="region of interest" description="Disordered" evidence="1">
    <location>
        <begin position="131"/>
        <end position="168"/>
    </location>
</feature>
<feature type="non-terminal residue" evidence="2">
    <location>
        <position position="1"/>
    </location>
</feature>
<accession>A0A8S1HUF0</accession>
<organism evidence="2 3">
    <name type="scientific">Caenorhabditis auriculariae</name>
    <dbReference type="NCBI Taxonomy" id="2777116"/>
    <lineage>
        <taxon>Eukaryota</taxon>
        <taxon>Metazoa</taxon>
        <taxon>Ecdysozoa</taxon>
        <taxon>Nematoda</taxon>
        <taxon>Chromadorea</taxon>
        <taxon>Rhabditida</taxon>
        <taxon>Rhabditina</taxon>
        <taxon>Rhabditomorpha</taxon>
        <taxon>Rhabditoidea</taxon>
        <taxon>Rhabditidae</taxon>
        <taxon>Peloderinae</taxon>
        <taxon>Caenorhabditis</taxon>
    </lineage>
</organism>
<feature type="region of interest" description="Disordered" evidence="1">
    <location>
        <begin position="66"/>
        <end position="95"/>
    </location>
</feature>
<proteinExistence type="predicted"/>
<dbReference type="Proteomes" id="UP000835052">
    <property type="component" value="Unassembled WGS sequence"/>
</dbReference>
<evidence type="ECO:0000256" key="1">
    <source>
        <dbReference type="SAM" id="MobiDB-lite"/>
    </source>
</evidence>
<gene>
    <name evidence="2" type="ORF">CAUJ_LOCUS16212</name>
</gene>
<name>A0A8S1HUF0_9PELO</name>
<keyword evidence="3" id="KW-1185">Reference proteome</keyword>
<evidence type="ECO:0000313" key="3">
    <source>
        <dbReference type="Proteomes" id="UP000835052"/>
    </source>
</evidence>